<dbReference type="GO" id="GO:0008094">
    <property type="term" value="F:ATP-dependent activity, acting on DNA"/>
    <property type="evidence" value="ECO:0007669"/>
    <property type="project" value="TreeGrafter"/>
</dbReference>
<dbReference type="CDD" id="cd18793">
    <property type="entry name" value="SF2_C_SNF"/>
    <property type="match status" value="1"/>
</dbReference>
<dbReference type="SUPFAM" id="SSF52540">
    <property type="entry name" value="P-loop containing nucleoside triphosphate hydrolases"/>
    <property type="match status" value="2"/>
</dbReference>
<proteinExistence type="inferred from homology"/>
<dbReference type="GO" id="GO:0008170">
    <property type="term" value="F:N-methyltransferase activity"/>
    <property type="evidence" value="ECO:0007669"/>
    <property type="project" value="InterPro"/>
</dbReference>
<keyword evidence="7" id="KW-0489">Methyltransferase</keyword>
<keyword evidence="7" id="KW-0808">Transferase</keyword>
<accession>A0A848IP36</accession>
<keyword evidence="8" id="KW-1185">Reference proteome</keyword>
<gene>
    <name evidence="7" type="ORF">HHL24_26960</name>
</gene>
<comment type="similarity">
    <text evidence="1">Belongs to the N(4)/N(6)-methyltransferase family.</text>
</comment>
<name>A0A848IP36_9BURK</name>
<dbReference type="AlphaFoldDB" id="A0A848IP36"/>
<keyword evidence="2" id="KW-0547">Nucleotide-binding</keyword>
<reference evidence="7 8" key="1">
    <citation type="submission" date="2020-04" db="EMBL/GenBank/DDBJ databases">
        <title>Paraburkholderia sp. RP-4-7 isolated from soil.</title>
        <authorList>
            <person name="Dahal R.H."/>
        </authorList>
    </citation>
    <scope>NUCLEOTIDE SEQUENCE [LARGE SCALE GENOMIC DNA]</scope>
    <source>
        <strain evidence="7 8">RP-4-7</strain>
    </source>
</reference>
<dbReference type="GO" id="GO:0003677">
    <property type="term" value="F:DNA binding"/>
    <property type="evidence" value="ECO:0007669"/>
    <property type="project" value="InterPro"/>
</dbReference>
<dbReference type="PANTHER" id="PTHR45626">
    <property type="entry name" value="TRANSCRIPTION TERMINATION FACTOR 2-RELATED"/>
    <property type="match status" value="1"/>
</dbReference>
<dbReference type="PROSITE" id="PS51194">
    <property type="entry name" value="HELICASE_CTER"/>
    <property type="match status" value="1"/>
</dbReference>
<dbReference type="RefSeq" id="WP_169488393.1">
    <property type="nucleotide sequence ID" value="NZ_JABBGJ010000031.1"/>
</dbReference>
<dbReference type="InterPro" id="IPR003356">
    <property type="entry name" value="DNA_methylase_A-5"/>
</dbReference>
<dbReference type="Pfam" id="PF02384">
    <property type="entry name" value="N6_Mtase"/>
    <property type="match status" value="1"/>
</dbReference>
<dbReference type="InterPro" id="IPR038718">
    <property type="entry name" value="SNF2-like_sf"/>
</dbReference>
<evidence type="ECO:0000259" key="6">
    <source>
        <dbReference type="PROSITE" id="PS51194"/>
    </source>
</evidence>
<dbReference type="GO" id="GO:0004386">
    <property type="term" value="F:helicase activity"/>
    <property type="evidence" value="ECO:0007669"/>
    <property type="project" value="UniProtKB-KW"/>
</dbReference>
<evidence type="ECO:0000259" key="5">
    <source>
        <dbReference type="PROSITE" id="PS51192"/>
    </source>
</evidence>
<protein>
    <submittedName>
        <fullName evidence="7">N-6 DNA methylase</fullName>
    </submittedName>
</protein>
<feature type="domain" description="Helicase C-terminal" evidence="6">
    <location>
        <begin position="888"/>
        <end position="1050"/>
    </location>
</feature>
<evidence type="ECO:0000313" key="7">
    <source>
        <dbReference type="EMBL" id="NMM01565.1"/>
    </source>
</evidence>
<evidence type="ECO:0000256" key="2">
    <source>
        <dbReference type="ARBA" id="ARBA00022741"/>
    </source>
</evidence>
<evidence type="ECO:0000256" key="3">
    <source>
        <dbReference type="ARBA" id="ARBA00022801"/>
    </source>
</evidence>
<dbReference type="Pfam" id="PF00271">
    <property type="entry name" value="Helicase_C"/>
    <property type="match status" value="1"/>
</dbReference>
<dbReference type="Proteomes" id="UP000544134">
    <property type="component" value="Unassembled WGS sequence"/>
</dbReference>
<feature type="domain" description="Helicase ATP-binding" evidence="5">
    <location>
        <begin position="555"/>
        <end position="716"/>
    </location>
</feature>
<sequence>MLAVIRQCLSSRNSPFLLARFGGPFLFCQEHFVEQNELLSLGDWYAPLRELESLGANDIGVAHQGELAAARRRHLGQFFTPENVARFMWGFVDRFDPKRKVSLFDNSVGSGRLLQFANPERHSIYGVDIHGPAISACQSVFEAAGFTVTLKHAGMEDLRPANFDVALINPPFSLHLESPHLYAFDCTTWGRYGANKSATSHEYSLTQALGAANVVVALLPLTFAEEVLGAMHAHESCWFKAARRVAGFFELPDDAFQVEGANVRTAVLVFDRYRDCPSDFIRQPADLSQRAPFVSLHWEERVFDRPKLGLQTLDDSMPVITRAVTGSKSVYIAHDGRRIGLRFECGFTEAMVMNAILEKPIFSQDGHRLPKGLRYAGQGMLDLETYYAQDCPVSALHKLTDRIREAGGQPVYQAGFLEHFERGMRRSQRQATPLRHVVYTSGAGSAEVVTGVARATHKVDERKWGSALIREGDEFEFRRVSDGRYAFQLHGVSYGLAVDELNARFIVQNVSQGWEVAHEGVSARYPKLANQWRDRVVSLGIDKWLDWGFQVDDVVETMMKPSGCIIAWEQGCGKSRLALALILLSNVKHGLIVVESRLIREMLAEISQLPIDMNDVHVIQDASDIDRLARFNLIAYERLRMPVDRARSKRVTYAHRLRRRIGLLVADEGERLANPTSDQSRALWQLSARRRFVLTGSPIPNYPRDAFGLVAFTGGDGTAAQPYGYRRGYLEKAWLNSAEYAVRGIDRFRDDFVVTEWVTWEFAENLQDGAKREVPKIGNLSLYRQMLAPQIKRRLVCEPEVARHIQIDEPVIKVHDIDWDASHLSLYLRAADEFAQWYRKGRGDEGKSSNLITILARLRAVHFAANYPQYGMEGVGLYAGVTTKQEAVLTRLREIAAEGKQAIVFAENPGVLNLMARTLSAEGIETVLFHGEVPITKRVKEKDERFLTRKATALLSTKASGRAGYNLPNADYVLFYDRSWTWRAEYQAMRRALRWDRQGTLTVEYFHLPGSIDVYQDQMVAHKRDSMQAGLDWATPELDDEAFLHIDTLLDSFVEDLAKMRGMSKTYEMRQRLKEAA</sequence>
<dbReference type="GO" id="GO:0005524">
    <property type="term" value="F:ATP binding"/>
    <property type="evidence" value="ECO:0007669"/>
    <property type="project" value="UniProtKB-KW"/>
</dbReference>
<keyword evidence="4" id="KW-0067">ATP-binding</keyword>
<evidence type="ECO:0000256" key="1">
    <source>
        <dbReference type="ARBA" id="ARBA00006594"/>
    </source>
</evidence>
<dbReference type="PRINTS" id="PR00507">
    <property type="entry name" value="N12N6MTFRASE"/>
</dbReference>
<dbReference type="InterPro" id="IPR000330">
    <property type="entry name" value="SNF2_N"/>
</dbReference>
<dbReference type="InterPro" id="IPR001650">
    <property type="entry name" value="Helicase_C-like"/>
</dbReference>
<keyword evidence="3" id="KW-0378">Hydrolase</keyword>
<evidence type="ECO:0000313" key="8">
    <source>
        <dbReference type="Proteomes" id="UP000544134"/>
    </source>
</evidence>
<dbReference type="Gene3D" id="3.40.50.10810">
    <property type="entry name" value="Tandem AAA-ATPase domain"/>
    <property type="match status" value="1"/>
</dbReference>
<dbReference type="InterPro" id="IPR014001">
    <property type="entry name" value="Helicase_ATP-bd"/>
</dbReference>
<dbReference type="Pfam" id="PF00176">
    <property type="entry name" value="SNF2-rel_dom"/>
    <property type="match status" value="1"/>
</dbReference>
<dbReference type="InterPro" id="IPR049730">
    <property type="entry name" value="SNF2/RAD54-like_C"/>
</dbReference>
<dbReference type="EMBL" id="JABBGJ010000031">
    <property type="protein sequence ID" value="NMM01565.1"/>
    <property type="molecule type" value="Genomic_DNA"/>
</dbReference>
<dbReference type="SMART" id="SM00490">
    <property type="entry name" value="HELICc"/>
    <property type="match status" value="1"/>
</dbReference>
<dbReference type="PROSITE" id="PS51192">
    <property type="entry name" value="HELICASE_ATP_BIND_1"/>
    <property type="match status" value="1"/>
</dbReference>
<dbReference type="GO" id="GO:0032259">
    <property type="term" value="P:methylation"/>
    <property type="evidence" value="ECO:0007669"/>
    <property type="project" value="UniProtKB-KW"/>
</dbReference>
<dbReference type="Gene3D" id="3.40.50.150">
    <property type="entry name" value="Vaccinia Virus protein VP39"/>
    <property type="match status" value="1"/>
</dbReference>
<comment type="caution">
    <text evidence="7">The sequence shown here is derived from an EMBL/GenBank/DDBJ whole genome shotgun (WGS) entry which is preliminary data.</text>
</comment>
<dbReference type="SUPFAM" id="SSF53335">
    <property type="entry name" value="S-adenosyl-L-methionine-dependent methyltransferases"/>
    <property type="match status" value="1"/>
</dbReference>
<dbReference type="GO" id="GO:0016787">
    <property type="term" value="F:hydrolase activity"/>
    <property type="evidence" value="ECO:0007669"/>
    <property type="project" value="UniProtKB-KW"/>
</dbReference>
<dbReference type="InterPro" id="IPR027417">
    <property type="entry name" value="P-loop_NTPase"/>
</dbReference>
<evidence type="ECO:0000256" key="4">
    <source>
        <dbReference type="ARBA" id="ARBA00022840"/>
    </source>
</evidence>
<dbReference type="InterPro" id="IPR029063">
    <property type="entry name" value="SAM-dependent_MTases_sf"/>
</dbReference>
<organism evidence="7 8">
    <name type="scientific">Paraburkholderia polaris</name>
    <dbReference type="NCBI Taxonomy" id="2728848"/>
    <lineage>
        <taxon>Bacteria</taxon>
        <taxon>Pseudomonadati</taxon>
        <taxon>Pseudomonadota</taxon>
        <taxon>Betaproteobacteria</taxon>
        <taxon>Burkholderiales</taxon>
        <taxon>Burkholderiaceae</taxon>
        <taxon>Paraburkholderia</taxon>
    </lineage>
</organism>
<dbReference type="GO" id="GO:0006281">
    <property type="term" value="P:DNA repair"/>
    <property type="evidence" value="ECO:0007669"/>
    <property type="project" value="TreeGrafter"/>
</dbReference>
<dbReference type="InterPro" id="IPR050628">
    <property type="entry name" value="SNF2_RAD54_helicase_TF"/>
</dbReference>
<dbReference type="Gene3D" id="3.40.50.300">
    <property type="entry name" value="P-loop containing nucleotide triphosphate hydrolases"/>
    <property type="match status" value="1"/>
</dbReference>